<dbReference type="Gene3D" id="3.30.200.20">
    <property type="entry name" value="Phosphorylase Kinase, domain 1"/>
    <property type="match status" value="1"/>
</dbReference>
<evidence type="ECO:0000313" key="8">
    <source>
        <dbReference type="Proteomes" id="UP000193144"/>
    </source>
</evidence>
<dbReference type="AlphaFoldDB" id="A0A1Y1Z9W3"/>
<evidence type="ECO:0000256" key="3">
    <source>
        <dbReference type="ARBA" id="ARBA00022777"/>
    </source>
</evidence>
<dbReference type="PROSITE" id="PS50011">
    <property type="entry name" value="PROTEIN_KINASE_DOM"/>
    <property type="match status" value="1"/>
</dbReference>
<keyword evidence="1" id="KW-0808">Transferase</keyword>
<evidence type="ECO:0000259" key="6">
    <source>
        <dbReference type="PROSITE" id="PS50011"/>
    </source>
</evidence>
<feature type="domain" description="Protein kinase" evidence="6">
    <location>
        <begin position="2"/>
        <end position="306"/>
    </location>
</feature>
<evidence type="ECO:0000313" key="7">
    <source>
        <dbReference type="EMBL" id="ORY07041.1"/>
    </source>
</evidence>
<dbReference type="Pfam" id="PF00069">
    <property type="entry name" value="Pkinase"/>
    <property type="match status" value="1"/>
</dbReference>
<dbReference type="GO" id="GO:0004713">
    <property type="term" value="F:protein tyrosine kinase activity"/>
    <property type="evidence" value="ECO:0007669"/>
    <property type="project" value="TreeGrafter"/>
</dbReference>
<keyword evidence="4" id="KW-0067">ATP-binding</keyword>
<evidence type="ECO:0000256" key="5">
    <source>
        <dbReference type="ARBA" id="ARBA00037982"/>
    </source>
</evidence>
<sequence>MEDEKNVLGYGRDTKVIEVVCKGVNVALKRIDYSHRIKAERKSKTEDLQRIKGGRLAEIGVLKKLEHHHVVRLVGTYSQDLCLGLLIWPVAQCDLAFALESIQMNGLSDDVLLPDLQKNLKQYKLDPKELRAIVGNEDERIWASFGCLATAVNYLHENNIRHKDLKPSNILLSRDGIWITDFGSSKDFTPNLTSTSESWERGTLEYCAPEVLAYDKSGRSADIFSLGCVFLEMIVVLSHKHSLEDLRELCPDKNGYYGTNLTNLPKWLALAEPTGVKIGHLADEIERMLRHDRFRRPTAKALSMTISGVDDSSDTQLSKRICGPCCNILDDRKAAQDRIATLEAALTKCKKLNEEALRFIETT</sequence>
<name>A0A1Y1Z9W3_9PLEO</name>
<dbReference type="InterPro" id="IPR008271">
    <property type="entry name" value="Ser/Thr_kinase_AS"/>
</dbReference>
<keyword evidence="2" id="KW-0547">Nucleotide-binding</keyword>
<dbReference type="PROSITE" id="PS00108">
    <property type="entry name" value="PROTEIN_KINASE_ST"/>
    <property type="match status" value="1"/>
</dbReference>
<dbReference type="SMART" id="SM00220">
    <property type="entry name" value="S_TKc"/>
    <property type="match status" value="1"/>
</dbReference>
<comment type="similarity">
    <text evidence="5">Belongs to the protein kinase superfamily. Ser/Thr protein kinase family. GCN2 subfamily.</text>
</comment>
<dbReference type="GO" id="GO:0005524">
    <property type="term" value="F:ATP binding"/>
    <property type="evidence" value="ECO:0007669"/>
    <property type="project" value="UniProtKB-KW"/>
</dbReference>
<dbReference type="Gene3D" id="1.10.510.10">
    <property type="entry name" value="Transferase(Phosphotransferase) domain 1"/>
    <property type="match status" value="1"/>
</dbReference>
<dbReference type="GO" id="GO:0005634">
    <property type="term" value="C:nucleus"/>
    <property type="evidence" value="ECO:0007669"/>
    <property type="project" value="TreeGrafter"/>
</dbReference>
<reference evidence="7 8" key="1">
    <citation type="submission" date="2016-07" db="EMBL/GenBank/DDBJ databases">
        <title>Pervasive Adenine N6-methylation of Active Genes in Fungi.</title>
        <authorList>
            <consortium name="DOE Joint Genome Institute"/>
            <person name="Mondo S.J."/>
            <person name="Dannebaum R.O."/>
            <person name="Kuo R.C."/>
            <person name="Labutti K."/>
            <person name="Haridas S."/>
            <person name="Kuo A."/>
            <person name="Salamov A."/>
            <person name="Ahrendt S.R."/>
            <person name="Lipzen A."/>
            <person name="Sullivan W."/>
            <person name="Andreopoulos W.B."/>
            <person name="Clum A."/>
            <person name="Lindquist E."/>
            <person name="Daum C."/>
            <person name="Ramamoorthy G.K."/>
            <person name="Gryganskyi A."/>
            <person name="Culley D."/>
            <person name="Magnuson J.K."/>
            <person name="James T.Y."/>
            <person name="O'Malley M.A."/>
            <person name="Stajich J.E."/>
            <person name="Spatafora J.W."/>
            <person name="Visel A."/>
            <person name="Grigoriev I.V."/>
        </authorList>
    </citation>
    <scope>NUCLEOTIDE SEQUENCE [LARGE SCALE GENOMIC DNA]</scope>
    <source>
        <strain evidence="7 8">CBS 115471</strain>
    </source>
</reference>
<dbReference type="InterPro" id="IPR011009">
    <property type="entry name" value="Kinase-like_dom_sf"/>
</dbReference>
<comment type="caution">
    <text evidence="7">The sequence shown here is derived from an EMBL/GenBank/DDBJ whole genome shotgun (WGS) entry which is preliminary data.</text>
</comment>
<evidence type="ECO:0000256" key="2">
    <source>
        <dbReference type="ARBA" id="ARBA00022741"/>
    </source>
</evidence>
<evidence type="ECO:0000256" key="4">
    <source>
        <dbReference type="ARBA" id="ARBA00022840"/>
    </source>
</evidence>
<evidence type="ECO:0000256" key="1">
    <source>
        <dbReference type="ARBA" id="ARBA00022679"/>
    </source>
</evidence>
<keyword evidence="3 7" id="KW-0418">Kinase</keyword>
<dbReference type="OrthoDB" id="4062651at2759"/>
<dbReference type="Proteomes" id="UP000193144">
    <property type="component" value="Unassembled WGS sequence"/>
</dbReference>
<dbReference type="InterPro" id="IPR050339">
    <property type="entry name" value="CC_SR_Kinase"/>
</dbReference>
<dbReference type="InterPro" id="IPR000719">
    <property type="entry name" value="Prot_kinase_dom"/>
</dbReference>
<accession>A0A1Y1Z9W3</accession>
<gene>
    <name evidence="7" type="ORF">BCR34DRAFT_604039</name>
</gene>
<dbReference type="CDD" id="cd00180">
    <property type="entry name" value="PKc"/>
    <property type="match status" value="1"/>
</dbReference>
<dbReference type="PANTHER" id="PTHR11042:SF190">
    <property type="entry name" value="MITOSIS INHIBITOR PROTEIN KINASE MIK1"/>
    <property type="match status" value="1"/>
</dbReference>
<dbReference type="EMBL" id="MCFA01000112">
    <property type="protein sequence ID" value="ORY07041.1"/>
    <property type="molecule type" value="Genomic_DNA"/>
</dbReference>
<dbReference type="PANTHER" id="PTHR11042">
    <property type="entry name" value="EUKARYOTIC TRANSLATION INITIATION FACTOR 2-ALPHA KINASE EIF2-ALPHA KINASE -RELATED"/>
    <property type="match status" value="1"/>
</dbReference>
<dbReference type="STRING" id="1231657.A0A1Y1Z9W3"/>
<protein>
    <submittedName>
        <fullName evidence="7">Kinase-like domain-containing protein</fullName>
    </submittedName>
</protein>
<dbReference type="GO" id="GO:0110031">
    <property type="term" value="P:negative regulation of G2/MI transition of meiotic cell cycle"/>
    <property type="evidence" value="ECO:0007669"/>
    <property type="project" value="TreeGrafter"/>
</dbReference>
<organism evidence="7 8">
    <name type="scientific">Clohesyomyces aquaticus</name>
    <dbReference type="NCBI Taxonomy" id="1231657"/>
    <lineage>
        <taxon>Eukaryota</taxon>
        <taxon>Fungi</taxon>
        <taxon>Dikarya</taxon>
        <taxon>Ascomycota</taxon>
        <taxon>Pezizomycotina</taxon>
        <taxon>Dothideomycetes</taxon>
        <taxon>Pleosporomycetidae</taxon>
        <taxon>Pleosporales</taxon>
        <taxon>Lindgomycetaceae</taxon>
        <taxon>Clohesyomyces</taxon>
    </lineage>
</organism>
<keyword evidence="8" id="KW-1185">Reference proteome</keyword>
<dbReference type="SUPFAM" id="SSF56112">
    <property type="entry name" value="Protein kinase-like (PK-like)"/>
    <property type="match status" value="1"/>
</dbReference>
<proteinExistence type="inferred from homology"/>
<dbReference type="GO" id="GO:0005737">
    <property type="term" value="C:cytoplasm"/>
    <property type="evidence" value="ECO:0007669"/>
    <property type="project" value="TreeGrafter"/>
</dbReference>